<dbReference type="EMBL" id="LM676379">
    <property type="protein sequence ID" value="CEP25651.1"/>
    <property type="molecule type" value="Genomic_DNA"/>
</dbReference>
<keyword evidence="1" id="KW-0812">Transmembrane</keyword>
<evidence type="ECO:0000313" key="2">
    <source>
        <dbReference type="EMBL" id="CEP25651.1"/>
    </source>
</evidence>
<protein>
    <submittedName>
        <fullName evidence="2">ABC-type transporter, permease components</fullName>
    </submittedName>
</protein>
<keyword evidence="1" id="KW-0472">Membrane</keyword>
<organism evidence="2">
    <name type="scientific">Propionibacterium freudenreichii subsp. freudenreichii</name>
    <dbReference type="NCBI Taxonomy" id="66712"/>
    <lineage>
        <taxon>Bacteria</taxon>
        <taxon>Bacillati</taxon>
        <taxon>Actinomycetota</taxon>
        <taxon>Actinomycetes</taxon>
        <taxon>Propionibacteriales</taxon>
        <taxon>Propionibacteriaceae</taxon>
        <taxon>Propionibacterium</taxon>
    </lineage>
</organism>
<dbReference type="AlphaFoldDB" id="A0A068VSE6"/>
<feature type="transmembrane region" description="Helical" evidence="1">
    <location>
        <begin position="190"/>
        <end position="213"/>
    </location>
</feature>
<feature type="transmembrane region" description="Helical" evidence="1">
    <location>
        <begin position="32"/>
        <end position="51"/>
    </location>
</feature>
<keyword evidence="1" id="KW-1133">Transmembrane helix</keyword>
<feature type="transmembrane region" description="Helical" evidence="1">
    <location>
        <begin position="159"/>
        <end position="178"/>
    </location>
</feature>
<proteinExistence type="predicted"/>
<feature type="transmembrane region" description="Helical" evidence="1">
    <location>
        <begin position="124"/>
        <end position="147"/>
    </location>
</feature>
<name>A0A068VSE6_PROFF</name>
<feature type="transmembrane region" description="Helical" evidence="1">
    <location>
        <begin position="63"/>
        <end position="83"/>
    </location>
</feature>
<dbReference type="PIRSF" id="PIRSF037395">
    <property type="entry name" value="UCP037395_ABCper"/>
    <property type="match status" value="1"/>
</dbReference>
<dbReference type="Gene3D" id="1.10.1760.20">
    <property type="match status" value="1"/>
</dbReference>
<reference evidence="2" key="1">
    <citation type="submission" date="2014-08" db="EMBL/GenBank/DDBJ databases">
        <authorList>
            <person name="Falentin Helene"/>
        </authorList>
    </citation>
    <scope>NUCLEOTIDE SEQUENCE</scope>
</reference>
<feature type="transmembrane region" description="Helical" evidence="1">
    <location>
        <begin position="255"/>
        <end position="273"/>
    </location>
</feature>
<sequence>MNLLTRHREPATAGGYLMPLEPRKRLSARTSVMLAVTAVLGLVAFCWPLFVRPGAVLGSDSSGRTATPFVMGAIMAVVLALLIAELSNEDLDVKALAMLGVLAAVGTAVRPVSAGTAGIETVFVLLILAGRVFGPSFGFMLGILTMFSSALLTGGVGTWLPYQMLGAGFVGLLPGLLPRRWPRPGSAGEIVVLCLYGFVAGFGYGYLLDFAFWPFTTGLGMGAPGFDPEASPWRNLHTFFVLDTVTSAGWNMGRALTNAVLIALLGRPLMRILRRTSRQARFD</sequence>
<gene>
    <name evidence="2" type="primary">pf2694</name>
    <name evidence="2" type="ORF">PFCIRM138_09050</name>
</gene>
<evidence type="ECO:0000256" key="1">
    <source>
        <dbReference type="SAM" id="Phobius"/>
    </source>
</evidence>
<accession>A0A068VSE6</accession>
<dbReference type="InterPro" id="IPR017196">
    <property type="entry name" value="ECF_substrate-spec_UCP037395"/>
</dbReference>